<dbReference type="AlphaFoldDB" id="A0A158H4K5"/>
<accession>A0A158H4K5</accession>
<reference evidence="1 2" key="1">
    <citation type="submission" date="2016-01" db="EMBL/GenBank/DDBJ databases">
        <authorList>
            <person name="Oliw E.H."/>
        </authorList>
    </citation>
    <scope>NUCLEOTIDE SEQUENCE [LARGE SCALE GENOMIC DNA]</scope>
    <source>
        <strain evidence="1">LMG 27134</strain>
    </source>
</reference>
<sequence>MVGLVVLDAFIKVFLSERFTAELLSIFPLLASVARAPSATKWVVTPTSGATQAERFKSISSERNRRSINHPNWRGLERPALQTATVVCSLQ</sequence>
<dbReference type="EMBL" id="FCOK02000025">
    <property type="protein sequence ID" value="SAL39235.1"/>
    <property type="molecule type" value="Genomic_DNA"/>
</dbReference>
<proteinExistence type="predicted"/>
<evidence type="ECO:0000313" key="1">
    <source>
        <dbReference type="EMBL" id="SAL39235.1"/>
    </source>
</evidence>
<name>A0A158H4K5_9BURK</name>
<dbReference type="Proteomes" id="UP000054683">
    <property type="component" value="Unassembled WGS sequence"/>
</dbReference>
<gene>
    <name evidence="1" type="ORF">AWB69_03872</name>
</gene>
<evidence type="ECO:0000313" key="2">
    <source>
        <dbReference type="Proteomes" id="UP000054683"/>
    </source>
</evidence>
<protein>
    <submittedName>
        <fullName evidence="1">Uncharacterized protein</fullName>
    </submittedName>
</protein>
<organism evidence="1 2">
    <name type="scientific">Caballeronia udeis</name>
    <dbReference type="NCBI Taxonomy" id="1232866"/>
    <lineage>
        <taxon>Bacteria</taxon>
        <taxon>Pseudomonadati</taxon>
        <taxon>Pseudomonadota</taxon>
        <taxon>Betaproteobacteria</taxon>
        <taxon>Burkholderiales</taxon>
        <taxon>Burkholderiaceae</taxon>
        <taxon>Caballeronia</taxon>
    </lineage>
</organism>